<evidence type="ECO:0000256" key="3">
    <source>
        <dbReference type="SAM" id="Coils"/>
    </source>
</evidence>
<comment type="caution">
    <text evidence="4">The sequence shown here is derived from an EMBL/GenBank/DDBJ whole genome shotgun (WGS) entry which is preliminary data.</text>
</comment>
<keyword evidence="2" id="KW-0564">Palmitate</keyword>
<dbReference type="Gene3D" id="1.20.1600.10">
    <property type="entry name" value="Outer membrane efflux proteins (OEP)"/>
    <property type="match status" value="1"/>
</dbReference>
<dbReference type="Pfam" id="PF02321">
    <property type="entry name" value="OEP"/>
    <property type="match status" value="2"/>
</dbReference>
<dbReference type="GO" id="GO:0005886">
    <property type="term" value="C:plasma membrane"/>
    <property type="evidence" value="ECO:0007669"/>
    <property type="project" value="UniProtKB-SubCell"/>
</dbReference>
<dbReference type="InterPro" id="IPR003423">
    <property type="entry name" value="OMP_efflux"/>
</dbReference>
<dbReference type="PROSITE" id="PS51257">
    <property type="entry name" value="PROKAR_LIPOPROTEIN"/>
    <property type="match status" value="1"/>
</dbReference>
<dbReference type="GO" id="GO:0015562">
    <property type="term" value="F:efflux transmembrane transporter activity"/>
    <property type="evidence" value="ECO:0007669"/>
    <property type="project" value="InterPro"/>
</dbReference>
<comment type="similarity">
    <text evidence="1 2">Belongs to the outer membrane factor (OMF) (TC 1.B.17) family.</text>
</comment>
<keyword evidence="2" id="KW-0812">Transmembrane</keyword>
<organism evidence="4 5">
    <name type="scientific">Parvibaculum sedimenti</name>
    <dbReference type="NCBI Taxonomy" id="2608632"/>
    <lineage>
        <taxon>Bacteria</taxon>
        <taxon>Pseudomonadati</taxon>
        <taxon>Pseudomonadota</taxon>
        <taxon>Alphaproteobacteria</taxon>
        <taxon>Hyphomicrobiales</taxon>
        <taxon>Parvibaculaceae</taxon>
        <taxon>Parvibaculum</taxon>
    </lineage>
</organism>
<sequence>MSANKLIILTTSLLLTGCSMIPPLERPAPAVAGTFAGAAAGKSGEAAADIDWQVFYREPHLRQLIELALANNRDLRVSVLNVEVVRAQYRIQRADLLPSISGQATMSKARTPADLSSTGQALNSRSYVAGGLASYELDLFGRVRSLNEQALEQFFASTETRKAAQISLIGEVANAWLALQADQELRQLTVDTLASQRESLKIVQAGFTNETSSSLDVAQAETSVRQAEANLAQYDRQVKQDINALTLLVGQPLQADLLVPVGIETSALTTDLPVGLPSDLLTRRPDIMAAEHSLLAANANIGAARAAFFPRISLTAEGSSSSASLSGLFDAGSAAWSFVPTITVPIFDFGRNQANLDVATISKDIEIANYQKAIQTAFREVSDALDGVETYDRQKKAQLGLVQSSSTAYTLSQKRYREGVDSYLNVLVNQRSLYAAQEDLIRLQLAQANNAVSFYRSLGGGWKV</sequence>
<dbReference type="SUPFAM" id="SSF56954">
    <property type="entry name" value="Outer membrane efflux proteins (OEP)"/>
    <property type="match status" value="1"/>
</dbReference>
<dbReference type="Gene3D" id="2.20.200.10">
    <property type="entry name" value="Outer membrane efflux proteins (OEP)"/>
    <property type="match status" value="1"/>
</dbReference>
<accession>A0A6N6VI87</accession>
<keyword evidence="2" id="KW-0472">Membrane</keyword>
<dbReference type="Proteomes" id="UP000468901">
    <property type="component" value="Unassembled WGS sequence"/>
</dbReference>
<gene>
    <name evidence="4" type="ORF">F2P47_11730</name>
</gene>
<dbReference type="EMBL" id="WESC01000009">
    <property type="protein sequence ID" value="KAB7739734.1"/>
    <property type="molecule type" value="Genomic_DNA"/>
</dbReference>
<keyword evidence="2" id="KW-1134">Transmembrane beta strand</keyword>
<reference evidence="4 5" key="1">
    <citation type="submission" date="2019-09" db="EMBL/GenBank/DDBJ databases">
        <title>Parvibaculum sedimenti sp. nov., isolated from sediment.</title>
        <authorList>
            <person name="Wang Y."/>
        </authorList>
    </citation>
    <scope>NUCLEOTIDE SEQUENCE [LARGE SCALE GENOMIC DNA]</scope>
    <source>
        <strain evidence="4 5">HXT-9</strain>
    </source>
</reference>
<keyword evidence="2" id="KW-0449">Lipoprotein</keyword>
<keyword evidence="3" id="KW-0175">Coiled coil</keyword>
<evidence type="ECO:0000313" key="4">
    <source>
        <dbReference type="EMBL" id="KAB7739734.1"/>
    </source>
</evidence>
<dbReference type="PANTHER" id="PTHR30203:SF32">
    <property type="entry name" value="CATION EFFLUX SYSTEM PROTEIN CUSC"/>
    <property type="match status" value="1"/>
</dbReference>
<comment type="subcellular location">
    <subcellularLocation>
        <location evidence="2">Cell membrane</location>
        <topology evidence="2">Lipid-anchor</topology>
    </subcellularLocation>
</comment>
<dbReference type="RefSeq" id="WP_152216543.1">
    <property type="nucleotide sequence ID" value="NZ_WESC01000009.1"/>
</dbReference>
<feature type="coiled-coil region" evidence="3">
    <location>
        <begin position="217"/>
        <end position="244"/>
    </location>
</feature>
<dbReference type="AlphaFoldDB" id="A0A6N6VI87"/>
<dbReference type="PANTHER" id="PTHR30203">
    <property type="entry name" value="OUTER MEMBRANE CATION EFFLUX PROTEIN"/>
    <property type="match status" value="1"/>
</dbReference>
<name>A0A6N6VI87_9HYPH</name>
<protein>
    <submittedName>
        <fullName evidence="4">Efflux transporter outer membrane subunit</fullName>
    </submittedName>
</protein>
<dbReference type="InterPro" id="IPR010131">
    <property type="entry name" value="MdtP/NodT-like"/>
</dbReference>
<evidence type="ECO:0000256" key="2">
    <source>
        <dbReference type="RuleBase" id="RU362097"/>
    </source>
</evidence>
<dbReference type="NCBIfam" id="TIGR01845">
    <property type="entry name" value="outer_NodT"/>
    <property type="match status" value="1"/>
</dbReference>
<evidence type="ECO:0000313" key="5">
    <source>
        <dbReference type="Proteomes" id="UP000468901"/>
    </source>
</evidence>
<evidence type="ECO:0000256" key="1">
    <source>
        <dbReference type="ARBA" id="ARBA00007613"/>
    </source>
</evidence>
<proteinExistence type="inferred from homology"/>
<keyword evidence="5" id="KW-1185">Reference proteome</keyword>